<gene>
    <name evidence="3" type="ORF">KSL4_0605</name>
    <name evidence="2" type="ORF">PL111_0009</name>
</gene>
<dbReference type="EMBL" id="FBTU01000013">
    <property type="protein sequence ID" value="CUW08366.1"/>
    <property type="molecule type" value="Genomic_DNA"/>
</dbReference>
<feature type="coiled-coil region" evidence="1">
    <location>
        <begin position="11"/>
        <end position="38"/>
    </location>
</feature>
<organism evidence="2 4">
    <name type="scientific">Leuconostoc inhae</name>
    <dbReference type="NCBI Taxonomy" id="178001"/>
    <lineage>
        <taxon>Bacteria</taxon>
        <taxon>Bacillati</taxon>
        <taxon>Bacillota</taxon>
        <taxon>Bacilli</taxon>
        <taxon>Lactobacillales</taxon>
        <taxon>Lactobacillaceae</taxon>
        <taxon>Leuconostoc</taxon>
    </lineage>
</organism>
<name>A0AAN2QUR7_9LACO</name>
<accession>A0AAN2QUR7</accession>
<sequence length="66" mass="7474">MGSMTTLMAKQAKLTARIEKKRAEVEQDQKDLSVINQDIIAQIMVEQNMSMTDVIQKLEGEQHGIQ</sequence>
<dbReference type="RefSeq" id="WP_010384069.1">
    <property type="nucleotide sequence ID" value="NZ_FBSX01000022.1"/>
</dbReference>
<comment type="caution">
    <text evidence="2">The sequence shown here is derived from an EMBL/GenBank/DDBJ whole genome shotgun (WGS) entry which is preliminary data.</text>
</comment>
<evidence type="ECO:0000256" key="1">
    <source>
        <dbReference type="SAM" id="Coils"/>
    </source>
</evidence>
<dbReference type="EMBL" id="FBTB01000019">
    <property type="protein sequence ID" value="CUW17057.1"/>
    <property type="molecule type" value="Genomic_DNA"/>
</dbReference>
<dbReference type="Proteomes" id="UP000199047">
    <property type="component" value="Unassembled WGS sequence"/>
</dbReference>
<proteinExistence type="predicted"/>
<keyword evidence="1" id="KW-0175">Coiled coil</keyword>
<reference evidence="4 5" key="1">
    <citation type="submission" date="2015-12" db="EMBL/GenBank/DDBJ databases">
        <authorList>
            <person name="Andreevskaya M."/>
        </authorList>
    </citation>
    <scope>NUCLEOTIDE SEQUENCE [LARGE SCALE GENOMIC DNA]</scope>
    <source>
        <strain evidence="3 5">KSL4-2</strain>
        <strain evidence="2 4">PL111</strain>
    </source>
</reference>
<evidence type="ECO:0000313" key="2">
    <source>
        <dbReference type="EMBL" id="CUW08366.1"/>
    </source>
</evidence>
<keyword evidence="5" id="KW-1185">Reference proteome</keyword>
<dbReference type="AlphaFoldDB" id="A0AAN2QUR7"/>
<evidence type="ECO:0000313" key="3">
    <source>
        <dbReference type="EMBL" id="CUW17057.1"/>
    </source>
</evidence>
<protein>
    <submittedName>
        <fullName evidence="2">Uncharacterized protein</fullName>
    </submittedName>
</protein>
<evidence type="ECO:0000313" key="5">
    <source>
        <dbReference type="Proteomes" id="UP000199047"/>
    </source>
</evidence>
<evidence type="ECO:0000313" key="4">
    <source>
        <dbReference type="Proteomes" id="UP000198868"/>
    </source>
</evidence>
<dbReference type="Proteomes" id="UP000198868">
    <property type="component" value="Unassembled WGS sequence"/>
</dbReference>